<dbReference type="InterPro" id="IPR029033">
    <property type="entry name" value="His_PPase_superfam"/>
</dbReference>
<dbReference type="InterPro" id="IPR013078">
    <property type="entry name" value="His_Pase_superF_clade-1"/>
</dbReference>
<dbReference type="Pfam" id="PF00300">
    <property type="entry name" value="His_Phos_1"/>
    <property type="match status" value="1"/>
</dbReference>
<gene>
    <name evidence="3" type="ORF">FHX74_003262</name>
</gene>
<keyword evidence="4" id="KW-1185">Reference proteome</keyword>
<evidence type="ECO:0000256" key="2">
    <source>
        <dbReference type="SAM" id="MobiDB-lite"/>
    </source>
</evidence>
<feature type="binding site" evidence="1">
    <location>
        <begin position="9"/>
        <end position="16"/>
    </location>
    <ligand>
        <name>substrate</name>
    </ligand>
</feature>
<dbReference type="PANTHER" id="PTHR48100:SF59">
    <property type="entry name" value="ADENOSYLCOBALAMIN_ALPHA-RIBAZOLE PHOSPHATASE"/>
    <property type="match status" value="1"/>
</dbReference>
<dbReference type="GO" id="GO:0004619">
    <property type="term" value="F:phosphoglycerate mutase activity"/>
    <property type="evidence" value="ECO:0007669"/>
    <property type="project" value="UniProtKB-EC"/>
</dbReference>
<dbReference type="InterPro" id="IPR050275">
    <property type="entry name" value="PGM_Phosphatase"/>
</dbReference>
<dbReference type="InterPro" id="IPR001345">
    <property type="entry name" value="PG/BPGM_mutase_AS"/>
</dbReference>
<dbReference type="RefSeq" id="WP_182561225.1">
    <property type="nucleotide sequence ID" value="NZ_JACGWT010000005.1"/>
</dbReference>
<reference evidence="3 4" key="1">
    <citation type="submission" date="2020-07" db="EMBL/GenBank/DDBJ databases">
        <title>Sequencing the genomes of 1000 actinobacteria strains.</title>
        <authorList>
            <person name="Klenk H.-P."/>
        </authorList>
    </citation>
    <scope>NUCLEOTIDE SEQUENCE [LARGE SCALE GENOMIC DNA]</scope>
    <source>
        <strain evidence="3 4">DSM 100723</strain>
    </source>
</reference>
<name>A0A7W3IUR1_9ACTN</name>
<dbReference type="SMART" id="SM00855">
    <property type="entry name" value="PGAM"/>
    <property type="match status" value="1"/>
</dbReference>
<feature type="binding site" evidence="1">
    <location>
        <position position="62"/>
    </location>
    <ligand>
        <name>substrate</name>
    </ligand>
</feature>
<dbReference type="PROSITE" id="PS00175">
    <property type="entry name" value="PG_MUTASE"/>
    <property type="match status" value="1"/>
</dbReference>
<keyword evidence="3" id="KW-0413">Isomerase</keyword>
<dbReference type="Proteomes" id="UP000523079">
    <property type="component" value="Unassembled WGS sequence"/>
</dbReference>
<feature type="region of interest" description="Disordered" evidence="2">
    <location>
        <begin position="211"/>
        <end position="232"/>
    </location>
</feature>
<dbReference type="SUPFAM" id="SSF53254">
    <property type="entry name" value="Phosphoglycerate mutase-like"/>
    <property type="match status" value="1"/>
</dbReference>
<dbReference type="EC" id="5.4.2.12" evidence="3"/>
<dbReference type="PANTHER" id="PTHR48100">
    <property type="entry name" value="BROAD-SPECIFICITY PHOSPHATASE YOR283W-RELATED"/>
    <property type="match status" value="1"/>
</dbReference>
<proteinExistence type="predicted"/>
<dbReference type="AlphaFoldDB" id="A0A7W3IUR1"/>
<sequence>MPTELILIRHGESHANVEPTIGGMTGDIGLTDRGRGQAARLRSRLASEGFRADVLYASTLPRAQETAAYVAEAIGLPVTDDDELQELRPGVADGWSFAQWEATWPYPGEVLHRHPYVPMAEGGESWASFVVRAGAGLARLVERHPDRRVVAVCHGGVIEASFYLALGLGASGKRVGFAVENTSLTHWRYTVDDALPEWTLHRFNDVAHLEADEPDADRPAVPIPGAEDEQPG</sequence>
<organism evidence="3 4">
    <name type="scientific">Microlunatus kandeliicorticis</name>
    <dbReference type="NCBI Taxonomy" id="1759536"/>
    <lineage>
        <taxon>Bacteria</taxon>
        <taxon>Bacillati</taxon>
        <taxon>Actinomycetota</taxon>
        <taxon>Actinomycetes</taxon>
        <taxon>Propionibacteriales</taxon>
        <taxon>Propionibacteriaceae</taxon>
        <taxon>Microlunatus</taxon>
    </lineage>
</organism>
<dbReference type="CDD" id="cd07067">
    <property type="entry name" value="HP_PGM_like"/>
    <property type="match status" value="1"/>
</dbReference>
<dbReference type="GO" id="GO:0005737">
    <property type="term" value="C:cytoplasm"/>
    <property type="evidence" value="ECO:0007669"/>
    <property type="project" value="TreeGrafter"/>
</dbReference>
<evidence type="ECO:0000313" key="4">
    <source>
        <dbReference type="Proteomes" id="UP000523079"/>
    </source>
</evidence>
<dbReference type="GO" id="GO:0016791">
    <property type="term" value="F:phosphatase activity"/>
    <property type="evidence" value="ECO:0007669"/>
    <property type="project" value="TreeGrafter"/>
</dbReference>
<evidence type="ECO:0000256" key="1">
    <source>
        <dbReference type="PIRSR" id="PIRSR613078-2"/>
    </source>
</evidence>
<dbReference type="EMBL" id="JACGWT010000005">
    <property type="protein sequence ID" value="MBA8795626.1"/>
    <property type="molecule type" value="Genomic_DNA"/>
</dbReference>
<accession>A0A7W3IUR1</accession>
<evidence type="ECO:0000313" key="3">
    <source>
        <dbReference type="EMBL" id="MBA8795626.1"/>
    </source>
</evidence>
<dbReference type="Gene3D" id="3.40.50.1240">
    <property type="entry name" value="Phosphoglycerate mutase-like"/>
    <property type="match status" value="1"/>
</dbReference>
<comment type="caution">
    <text evidence="3">The sequence shown here is derived from an EMBL/GenBank/DDBJ whole genome shotgun (WGS) entry which is preliminary data.</text>
</comment>
<protein>
    <submittedName>
        <fullName evidence="3">Putative phosphoglycerate mutase</fullName>
        <ecNumber evidence="3">5.4.2.12</ecNumber>
    </submittedName>
</protein>